<gene>
    <name evidence="2" type="ORF">A2478_03380</name>
</gene>
<reference evidence="2 3" key="1">
    <citation type="journal article" date="2016" name="Nat. Commun.">
        <title>Thousands of microbial genomes shed light on interconnected biogeochemical processes in an aquifer system.</title>
        <authorList>
            <person name="Anantharaman K."/>
            <person name="Brown C.T."/>
            <person name="Hug L.A."/>
            <person name="Sharon I."/>
            <person name="Castelle C.J."/>
            <person name="Probst A.J."/>
            <person name="Thomas B.C."/>
            <person name="Singh A."/>
            <person name="Wilkins M.J."/>
            <person name="Karaoz U."/>
            <person name="Brodie E.L."/>
            <person name="Williams K.H."/>
            <person name="Hubbard S.S."/>
            <person name="Banfield J.F."/>
        </authorList>
    </citation>
    <scope>NUCLEOTIDE SEQUENCE [LARGE SCALE GENOMIC DNA]</scope>
</reference>
<dbReference type="Proteomes" id="UP000179001">
    <property type="component" value="Unassembled WGS sequence"/>
</dbReference>
<organism evidence="2 3">
    <name type="scientific">Candidatus Falkowbacteria bacterium RIFOXYC2_FULL_36_12</name>
    <dbReference type="NCBI Taxonomy" id="1798002"/>
    <lineage>
        <taxon>Bacteria</taxon>
        <taxon>Candidatus Falkowiibacteriota</taxon>
    </lineage>
</organism>
<keyword evidence="1" id="KW-0472">Membrane</keyword>
<feature type="transmembrane region" description="Helical" evidence="1">
    <location>
        <begin position="111"/>
        <end position="139"/>
    </location>
</feature>
<sequence>MKKIFKAMAGFKSAFEDKKSYVNFVVIFVFFLFFILTLQLKSYIVFVFSSGLFSFGYSMFLVAKAYLFFYKGFTAITLFNLILVAVLVAIDLALLLFYLRKRIKSEKVFGRSVFSVLIGVIGVGCSSCGSIILSSFIGISVTSTIFGFLPWHGVEINILSVVILLVSIYLIALKINNPNVCKR</sequence>
<accession>A0A1F5T064</accession>
<dbReference type="STRING" id="1798002.A2478_03380"/>
<keyword evidence="1" id="KW-1133">Transmembrane helix</keyword>
<evidence type="ECO:0000313" key="3">
    <source>
        <dbReference type="Proteomes" id="UP000179001"/>
    </source>
</evidence>
<keyword evidence="1" id="KW-0812">Transmembrane</keyword>
<name>A0A1F5T064_9BACT</name>
<dbReference type="EMBL" id="MFGJ01000006">
    <property type="protein sequence ID" value="OGF32338.1"/>
    <property type="molecule type" value="Genomic_DNA"/>
</dbReference>
<evidence type="ECO:0000256" key="1">
    <source>
        <dbReference type="SAM" id="Phobius"/>
    </source>
</evidence>
<feature type="transmembrane region" description="Helical" evidence="1">
    <location>
        <begin position="45"/>
        <end position="69"/>
    </location>
</feature>
<feature type="transmembrane region" description="Helical" evidence="1">
    <location>
        <begin position="75"/>
        <end position="99"/>
    </location>
</feature>
<protein>
    <submittedName>
        <fullName evidence="2">Uncharacterized protein</fullName>
    </submittedName>
</protein>
<dbReference type="AlphaFoldDB" id="A0A1F5T064"/>
<comment type="caution">
    <text evidence="2">The sequence shown here is derived from an EMBL/GenBank/DDBJ whole genome shotgun (WGS) entry which is preliminary data.</text>
</comment>
<proteinExistence type="predicted"/>
<evidence type="ECO:0000313" key="2">
    <source>
        <dbReference type="EMBL" id="OGF32338.1"/>
    </source>
</evidence>
<feature type="transmembrane region" description="Helical" evidence="1">
    <location>
        <begin position="151"/>
        <end position="173"/>
    </location>
</feature>
<feature type="transmembrane region" description="Helical" evidence="1">
    <location>
        <begin position="20"/>
        <end position="38"/>
    </location>
</feature>